<dbReference type="OrthoDB" id="2017974at2759"/>
<dbReference type="GeneID" id="19406103"/>
<dbReference type="PANTHER" id="PTHR15696:SF0">
    <property type="entry name" value="TELOMERASE-BINDING PROTEIN EST1A"/>
    <property type="match status" value="1"/>
</dbReference>
<dbReference type="InterPro" id="IPR011990">
    <property type="entry name" value="TPR-like_helical_dom_sf"/>
</dbReference>
<evidence type="ECO:0000259" key="2">
    <source>
        <dbReference type="Pfam" id="PF10373"/>
    </source>
</evidence>
<dbReference type="GO" id="GO:0000184">
    <property type="term" value="P:nuclear-transcribed mRNA catabolic process, nonsense-mediated decay"/>
    <property type="evidence" value="ECO:0007669"/>
    <property type="project" value="TreeGrafter"/>
</dbReference>
<dbReference type="PANTHER" id="PTHR15696">
    <property type="entry name" value="SMG-7 SUPPRESSOR WITH MORPHOLOGICAL EFFECT ON GENITALIA PROTEIN 7"/>
    <property type="match status" value="1"/>
</dbReference>
<accession>R0ICI8</accession>
<dbReference type="eggNOG" id="ENOG502QRU3">
    <property type="taxonomic scope" value="Eukaryota"/>
</dbReference>
<reference evidence="3 4" key="1">
    <citation type="journal article" date="2012" name="PLoS Pathog.">
        <title>Diverse lifestyles and strategies of plant pathogenesis encoded in the genomes of eighteen Dothideomycetes fungi.</title>
        <authorList>
            <person name="Ohm R.A."/>
            <person name="Feau N."/>
            <person name="Henrissat B."/>
            <person name="Schoch C.L."/>
            <person name="Horwitz B.A."/>
            <person name="Barry K.W."/>
            <person name="Condon B.J."/>
            <person name="Copeland A.C."/>
            <person name="Dhillon B."/>
            <person name="Glaser F."/>
            <person name="Hesse C.N."/>
            <person name="Kosti I."/>
            <person name="LaButti K."/>
            <person name="Lindquist E.A."/>
            <person name="Lucas S."/>
            <person name="Salamov A.A."/>
            <person name="Bradshaw R.E."/>
            <person name="Ciuffetti L."/>
            <person name="Hamelin R.C."/>
            <person name="Kema G.H.J."/>
            <person name="Lawrence C."/>
            <person name="Scott J.A."/>
            <person name="Spatafora J.W."/>
            <person name="Turgeon B.G."/>
            <person name="de Wit P.J.G.M."/>
            <person name="Zhong S."/>
            <person name="Goodwin S.B."/>
            <person name="Grigoriev I.V."/>
        </authorList>
    </citation>
    <scope>NUCLEOTIDE SEQUENCE [LARGE SCALE GENOMIC DNA]</scope>
    <source>
        <strain evidence="4">28A</strain>
    </source>
</reference>
<name>R0ICI8_EXST2</name>
<dbReference type="InterPro" id="IPR018834">
    <property type="entry name" value="DNA/RNA-bd_Est1-type"/>
</dbReference>
<dbReference type="FunFam" id="1.25.40.10:FF:000202">
    <property type="entry name" value="Unplaced genomic scaffold supercont1.7, whole genome shotgun sequence"/>
    <property type="match status" value="1"/>
</dbReference>
<feature type="compositionally biased region" description="Polar residues" evidence="1">
    <location>
        <begin position="13"/>
        <end position="25"/>
    </location>
</feature>
<proteinExistence type="predicted"/>
<reference evidence="3 4" key="2">
    <citation type="journal article" date="2013" name="PLoS Genet.">
        <title>Comparative genome structure, secondary metabolite, and effector coding capacity across Cochliobolus pathogens.</title>
        <authorList>
            <person name="Condon B.J."/>
            <person name="Leng Y."/>
            <person name="Wu D."/>
            <person name="Bushley K.E."/>
            <person name="Ohm R.A."/>
            <person name="Otillar R."/>
            <person name="Martin J."/>
            <person name="Schackwitz W."/>
            <person name="Grimwood J."/>
            <person name="MohdZainudin N."/>
            <person name="Xue C."/>
            <person name="Wang R."/>
            <person name="Manning V.A."/>
            <person name="Dhillon B."/>
            <person name="Tu Z.J."/>
            <person name="Steffenson B.J."/>
            <person name="Salamov A."/>
            <person name="Sun H."/>
            <person name="Lowry S."/>
            <person name="LaButti K."/>
            <person name="Han J."/>
            <person name="Copeland A."/>
            <person name="Lindquist E."/>
            <person name="Barry K."/>
            <person name="Schmutz J."/>
            <person name="Baker S.E."/>
            <person name="Ciuffetti L.M."/>
            <person name="Grigoriev I.V."/>
            <person name="Zhong S."/>
            <person name="Turgeon B.G."/>
        </authorList>
    </citation>
    <scope>NUCLEOTIDE SEQUENCE [LARGE SCALE GENOMIC DNA]</scope>
    <source>
        <strain evidence="4">28A</strain>
    </source>
</reference>
<evidence type="ECO:0000256" key="1">
    <source>
        <dbReference type="SAM" id="MobiDB-lite"/>
    </source>
</evidence>
<keyword evidence="4" id="KW-1185">Reference proteome</keyword>
<dbReference type="Pfam" id="PF10373">
    <property type="entry name" value="EST1_DNA_bind"/>
    <property type="match status" value="1"/>
</dbReference>
<feature type="domain" description="DNA/RNA-binding" evidence="2">
    <location>
        <begin position="251"/>
        <end position="350"/>
    </location>
</feature>
<gene>
    <name evidence="3" type="ORF">SETTUDRAFT_94405</name>
</gene>
<sequence>MESGGSLKISRCPQEQGNEENSTACNHIENLELDSAESSAQDSRPFSHKRADKEGRSEESKKASSQVLASNLDDTLGSLIPVYSQPILKKTLISKAYLTYMELAALEEKCQSVEHTQAAAVKDPTPPYDYWETLMISRRRLLLEHLHFFLITHHPSAPPQLRNLAANHSMPARMLQHGIHSFLESLQTREPYNKKHMLEFMHWAYLIVALLCKTVPAFEDTWIECLGDLGRYRMAIEDEDMRDRDTWAGVARSWYTKAADKNPMTGRLYHHLAILARPNALQQMYYYSRSLTCVKPFGSARESIMTLLNPILGCSKASFTQALPIDACFIKAHGLQFVGDSVKEEQTTEEFLSAKAEFLESLSDHIGRVTAKWKDQGVWIAVTNIAGWFDFGVDDNALRQAFLIELSEKAKESVSVAPKTSAIDQPDPLQPSATPDEISGKLAQLTKRLIFKNARLLFNDTFALALRRVGDKNVLSHVNTKLAFIVSLISNRYISICFDDIPWTEVIAFLNTLLETETQIHQPSPTNLLAENLFPAGDERPDELPLPEDYLSRGLIWTHGFFPKNWFDRERDEEERYIEHASTARNRTNRILRLGYALAKHDRWISYDDPTHTFRVSSKAS</sequence>
<protein>
    <recommendedName>
        <fullName evidence="2">DNA/RNA-binding domain-containing protein</fullName>
    </recommendedName>
</protein>
<dbReference type="GO" id="GO:0042162">
    <property type="term" value="F:telomeric DNA binding"/>
    <property type="evidence" value="ECO:0007669"/>
    <property type="project" value="TreeGrafter"/>
</dbReference>
<dbReference type="InterPro" id="IPR045153">
    <property type="entry name" value="Est1/Ebs1-like"/>
</dbReference>
<dbReference type="STRING" id="671987.R0ICI8"/>
<dbReference type="EMBL" id="KB908833">
    <property type="protein sequence ID" value="EOA83075.1"/>
    <property type="molecule type" value="Genomic_DNA"/>
</dbReference>
<dbReference type="SUPFAM" id="SSF48452">
    <property type="entry name" value="TPR-like"/>
    <property type="match status" value="1"/>
</dbReference>
<organism evidence="3 4">
    <name type="scientific">Exserohilum turcicum (strain 28A)</name>
    <name type="common">Northern leaf blight fungus</name>
    <name type="synonym">Setosphaeria turcica</name>
    <dbReference type="NCBI Taxonomy" id="671987"/>
    <lineage>
        <taxon>Eukaryota</taxon>
        <taxon>Fungi</taxon>
        <taxon>Dikarya</taxon>
        <taxon>Ascomycota</taxon>
        <taxon>Pezizomycotina</taxon>
        <taxon>Dothideomycetes</taxon>
        <taxon>Pleosporomycetidae</taxon>
        <taxon>Pleosporales</taxon>
        <taxon>Pleosporineae</taxon>
        <taxon>Pleosporaceae</taxon>
        <taxon>Exserohilum</taxon>
    </lineage>
</organism>
<evidence type="ECO:0000313" key="4">
    <source>
        <dbReference type="Proteomes" id="UP000016935"/>
    </source>
</evidence>
<evidence type="ECO:0000313" key="3">
    <source>
        <dbReference type="EMBL" id="EOA83075.1"/>
    </source>
</evidence>
<feature type="compositionally biased region" description="Basic and acidic residues" evidence="1">
    <location>
        <begin position="49"/>
        <end position="62"/>
    </location>
</feature>
<feature type="region of interest" description="Disordered" evidence="1">
    <location>
        <begin position="1"/>
        <end position="66"/>
    </location>
</feature>
<dbReference type="RefSeq" id="XP_008028905.1">
    <property type="nucleotide sequence ID" value="XM_008030714.1"/>
</dbReference>
<dbReference type="AlphaFoldDB" id="R0ICI8"/>
<dbReference type="Gene3D" id="1.25.40.10">
    <property type="entry name" value="Tetratricopeptide repeat domain"/>
    <property type="match status" value="1"/>
</dbReference>
<dbReference type="GO" id="GO:0070034">
    <property type="term" value="F:telomerase RNA binding"/>
    <property type="evidence" value="ECO:0007669"/>
    <property type="project" value="TreeGrafter"/>
</dbReference>
<dbReference type="HOGENOM" id="CLU_010014_4_0_1"/>
<dbReference type="Proteomes" id="UP000016935">
    <property type="component" value="Unassembled WGS sequence"/>
</dbReference>
<dbReference type="GO" id="GO:0005697">
    <property type="term" value="C:telomerase holoenzyme complex"/>
    <property type="evidence" value="ECO:0007669"/>
    <property type="project" value="TreeGrafter"/>
</dbReference>